<evidence type="ECO:0000259" key="2">
    <source>
        <dbReference type="Pfam" id="PF00078"/>
    </source>
</evidence>
<dbReference type="SUPFAM" id="SSF56219">
    <property type="entry name" value="DNase I-like"/>
    <property type="match status" value="1"/>
</dbReference>
<evidence type="ECO:0000259" key="3">
    <source>
        <dbReference type="Pfam" id="PF14529"/>
    </source>
</evidence>
<reference evidence="4 5" key="1">
    <citation type="submission" date="2020-02" db="EMBL/GenBank/DDBJ databases">
        <authorList>
            <person name="Ferguson B K."/>
        </authorList>
    </citation>
    <scope>NUCLEOTIDE SEQUENCE [LARGE SCALE GENOMIC DNA]</scope>
</reference>
<protein>
    <recommendedName>
        <fullName evidence="6">Reverse transcriptase domain-containing protein</fullName>
    </recommendedName>
</protein>
<organism evidence="4 5">
    <name type="scientific">Trichogramma brassicae</name>
    <dbReference type="NCBI Taxonomy" id="86971"/>
    <lineage>
        <taxon>Eukaryota</taxon>
        <taxon>Metazoa</taxon>
        <taxon>Ecdysozoa</taxon>
        <taxon>Arthropoda</taxon>
        <taxon>Hexapoda</taxon>
        <taxon>Insecta</taxon>
        <taxon>Pterygota</taxon>
        <taxon>Neoptera</taxon>
        <taxon>Endopterygota</taxon>
        <taxon>Hymenoptera</taxon>
        <taxon>Apocrita</taxon>
        <taxon>Proctotrupomorpha</taxon>
        <taxon>Chalcidoidea</taxon>
        <taxon>Trichogrammatidae</taxon>
        <taxon>Trichogramma</taxon>
    </lineage>
</organism>
<dbReference type="Pfam" id="PF14529">
    <property type="entry name" value="Exo_endo_phos_2"/>
    <property type="match status" value="1"/>
</dbReference>
<feature type="domain" description="Endonuclease/exonuclease/phosphatase" evidence="3">
    <location>
        <begin position="75"/>
        <end position="192"/>
    </location>
</feature>
<accession>A0A6H5IUB9</accession>
<evidence type="ECO:0000256" key="1">
    <source>
        <dbReference type="SAM" id="MobiDB-lite"/>
    </source>
</evidence>
<dbReference type="PANTHER" id="PTHR19446">
    <property type="entry name" value="REVERSE TRANSCRIPTASES"/>
    <property type="match status" value="1"/>
</dbReference>
<dbReference type="InterPro" id="IPR000477">
    <property type="entry name" value="RT_dom"/>
</dbReference>
<sequence length="696" mass="77604">MEREHHCSRWGKIKRRDTTRAQQTGDGSGAKVERVTWNRRLGNQRRHMGPWRRDGAGAPEEGEPILHLGPSQWSLYIFSVYAPPRLNDAEFSALLVDITEEARGKRPLVWQAIFNAWSTEWGCSETRPRGTILLDSLSLLDAVLLNAGDTPTFAGARGASVIDLTFVSDALASSVSSWAVSDLYTHSDHQAIVFEIENTRPPIGLSMRPVRRWNARTLDADAFSTAMAGAVVPPGPAEEMAVGLMTAVTDACDASMTGAVGGRRRDPVYWWTAEIAGLRRTCLRARRLAQRAIGRPNEGACRLSYTTARHLLRAAIRTSKRRCWSRLCEEVDADVWGRPYETVMARLRGRRAKAPSSPSLVHRAVAALFPAVSEELVLPRPPRVEENVPDVTMEELQRACRRIREHAAPGPDGVPNSALRSAIAARPDIFLRVYSACLRSGVFPTCWKRQRLVLLPKPGKPPDEPSSYRPLCMLDTAGKILERIIRDRLEVFTERPGGLSDLQYGFRRERSTINAIESVVATAPEGRRRQKGGIEARSSTAAVVTLDVKNAFNSARWNNILSALRRMNVSEYLLRTITSYFSDRCARLSHGRRTAVLRCHGWSSTGLGPRPDPVERHVRRHIAPRPGGWRAGHRFRRRHRRGGRGQAPVGDRGQPEHGHCEGARRPPDAQPRNGRPQNGGSAHHQQEGHGDHHRHC</sequence>
<name>A0A6H5IUB9_9HYME</name>
<evidence type="ECO:0000313" key="5">
    <source>
        <dbReference type="Proteomes" id="UP000479190"/>
    </source>
</evidence>
<dbReference type="Proteomes" id="UP000479190">
    <property type="component" value="Unassembled WGS sequence"/>
</dbReference>
<dbReference type="InterPro" id="IPR036691">
    <property type="entry name" value="Endo/exonu/phosph_ase_sf"/>
</dbReference>
<evidence type="ECO:0000313" key="4">
    <source>
        <dbReference type="EMBL" id="CAB0039269.1"/>
    </source>
</evidence>
<dbReference type="OrthoDB" id="7697131at2759"/>
<dbReference type="GO" id="GO:0003824">
    <property type="term" value="F:catalytic activity"/>
    <property type="evidence" value="ECO:0007669"/>
    <property type="project" value="InterPro"/>
</dbReference>
<gene>
    <name evidence="4" type="ORF">TBRA_LOCUS11018</name>
</gene>
<feature type="compositionally biased region" description="Basic residues" evidence="1">
    <location>
        <begin position="631"/>
        <end position="643"/>
    </location>
</feature>
<dbReference type="InterPro" id="IPR005135">
    <property type="entry name" value="Endo/exonuclease/phosphatase"/>
</dbReference>
<proteinExistence type="predicted"/>
<dbReference type="AlphaFoldDB" id="A0A6H5IUB9"/>
<dbReference type="EMBL" id="CADCXV010000949">
    <property type="protein sequence ID" value="CAB0039269.1"/>
    <property type="molecule type" value="Genomic_DNA"/>
</dbReference>
<keyword evidence="5" id="KW-1185">Reference proteome</keyword>
<evidence type="ECO:0008006" key="6">
    <source>
        <dbReference type="Google" id="ProtNLM"/>
    </source>
</evidence>
<feature type="compositionally biased region" description="Basic residues" evidence="1">
    <location>
        <begin position="8"/>
        <end position="17"/>
    </location>
</feature>
<feature type="compositionally biased region" description="Basic and acidic residues" evidence="1">
    <location>
        <begin position="653"/>
        <end position="667"/>
    </location>
</feature>
<dbReference type="Gene3D" id="3.60.10.10">
    <property type="entry name" value="Endonuclease/exonuclease/phosphatase"/>
    <property type="match status" value="1"/>
</dbReference>
<feature type="domain" description="Reverse transcriptase" evidence="2">
    <location>
        <begin position="456"/>
        <end position="585"/>
    </location>
</feature>
<feature type="region of interest" description="Disordered" evidence="1">
    <location>
        <begin position="1"/>
        <end position="33"/>
    </location>
</feature>
<feature type="region of interest" description="Disordered" evidence="1">
    <location>
        <begin position="619"/>
        <end position="696"/>
    </location>
</feature>
<feature type="non-terminal residue" evidence="4">
    <location>
        <position position="696"/>
    </location>
</feature>
<dbReference type="Pfam" id="PF00078">
    <property type="entry name" value="RVT_1"/>
    <property type="match status" value="1"/>
</dbReference>